<protein>
    <submittedName>
        <fullName evidence="1">Uncharacterized protein</fullName>
    </submittedName>
</protein>
<name>A0A814DHH4_9BILA</name>
<evidence type="ECO:0000313" key="1">
    <source>
        <dbReference type="EMBL" id="CAF0954758.1"/>
    </source>
</evidence>
<comment type="caution">
    <text evidence="1">The sequence shown here is derived from an EMBL/GenBank/DDBJ whole genome shotgun (WGS) entry which is preliminary data.</text>
</comment>
<gene>
    <name evidence="1" type="ORF">OXX778_LOCUS14135</name>
</gene>
<sequence length="101" mass="12033">MSMLRRRDIRIHNNLENFLAYDSMNNMPPNIITNSHANYPVQQMYPNYNQTSYPIQQPYLNQQTFSHDQNTNLQNTPSYFNQNLFQTSLNEKNDAPPPYNF</sequence>
<organism evidence="1 2">
    <name type="scientific">Brachionus calyciflorus</name>
    <dbReference type="NCBI Taxonomy" id="104777"/>
    <lineage>
        <taxon>Eukaryota</taxon>
        <taxon>Metazoa</taxon>
        <taxon>Spiralia</taxon>
        <taxon>Gnathifera</taxon>
        <taxon>Rotifera</taxon>
        <taxon>Eurotatoria</taxon>
        <taxon>Monogononta</taxon>
        <taxon>Pseudotrocha</taxon>
        <taxon>Ploima</taxon>
        <taxon>Brachionidae</taxon>
        <taxon>Brachionus</taxon>
    </lineage>
</organism>
<evidence type="ECO:0000313" key="2">
    <source>
        <dbReference type="Proteomes" id="UP000663879"/>
    </source>
</evidence>
<reference evidence="1" key="1">
    <citation type="submission" date="2021-02" db="EMBL/GenBank/DDBJ databases">
        <authorList>
            <person name="Nowell W R."/>
        </authorList>
    </citation>
    <scope>NUCLEOTIDE SEQUENCE</scope>
    <source>
        <strain evidence="1">Ploen Becks lab</strain>
    </source>
</reference>
<accession>A0A814DHH4</accession>
<keyword evidence="2" id="KW-1185">Reference proteome</keyword>
<dbReference type="EMBL" id="CAJNOC010002847">
    <property type="protein sequence ID" value="CAF0954758.1"/>
    <property type="molecule type" value="Genomic_DNA"/>
</dbReference>
<dbReference type="Proteomes" id="UP000663879">
    <property type="component" value="Unassembled WGS sequence"/>
</dbReference>
<dbReference type="AlphaFoldDB" id="A0A814DHH4"/>
<proteinExistence type="predicted"/>